<organism evidence="2 3">
    <name type="scientific">Persicobacter psychrovividus</name>
    <dbReference type="NCBI Taxonomy" id="387638"/>
    <lineage>
        <taxon>Bacteria</taxon>
        <taxon>Pseudomonadati</taxon>
        <taxon>Bacteroidota</taxon>
        <taxon>Cytophagia</taxon>
        <taxon>Cytophagales</taxon>
        <taxon>Persicobacteraceae</taxon>
        <taxon>Persicobacter</taxon>
    </lineage>
</organism>
<accession>A0ABM7VF58</accession>
<gene>
    <name evidence="2" type="ORF">PEPS_18430</name>
</gene>
<dbReference type="EMBL" id="AP025292">
    <property type="protein sequence ID" value="BDC99562.1"/>
    <property type="molecule type" value="Genomic_DNA"/>
</dbReference>
<feature type="transmembrane region" description="Helical" evidence="1">
    <location>
        <begin position="12"/>
        <end position="32"/>
    </location>
</feature>
<sequence>MASNYKIKTTLIVNYIFIYIIYKYIQLVILFLNRKKTT</sequence>
<keyword evidence="1" id="KW-0812">Transmembrane</keyword>
<keyword evidence="1" id="KW-0472">Membrane</keyword>
<dbReference type="Proteomes" id="UP001354989">
    <property type="component" value="Chromosome"/>
</dbReference>
<keyword evidence="3" id="KW-1185">Reference proteome</keyword>
<reference evidence="2 3" key="1">
    <citation type="submission" date="2021-12" db="EMBL/GenBank/DDBJ databases">
        <title>Genome sequencing of bacteria with rrn-lacking chromosome and rrn-plasmid.</title>
        <authorList>
            <person name="Anda M."/>
            <person name="Iwasaki W."/>
        </authorList>
    </citation>
    <scope>NUCLEOTIDE SEQUENCE [LARGE SCALE GENOMIC DNA]</scope>
    <source>
        <strain evidence="2 3">NBRC 101262</strain>
    </source>
</reference>
<proteinExistence type="predicted"/>
<evidence type="ECO:0000256" key="1">
    <source>
        <dbReference type="SAM" id="Phobius"/>
    </source>
</evidence>
<protein>
    <submittedName>
        <fullName evidence="2">Uncharacterized protein</fullName>
    </submittedName>
</protein>
<evidence type="ECO:0000313" key="3">
    <source>
        <dbReference type="Proteomes" id="UP001354989"/>
    </source>
</evidence>
<evidence type="ECO:0000313" key="2">
    <source>
        <dbReference type="EMBL" id="BDC99562.1"/>
    </source>
</evidence>
<keyword evidence="1" id="KW-1133">Transmembrane helix</keyword>
<name>A0ABM7VF58_9BACT</name>